<name>A0A7Z7N7X2_9BURK</name>
<dbReference type="CDD" id="cd00342">
    <property type="entry name" value="gram_neg_porins"/>
    <property type="match status" value="1"/>
</dbReference>
<keyword evidence="6" id="KW-0732">Signal</keyword>
<dbReference type="InterPro" id="IPR033900">
    <property type="entry name" value="Gram_neg_porin_domain"/>
</dbReference>
<dbReference type="GO" id="GO:0006811">
    <property type="term" value="P:monoatomic ion transport"/>
    <property type="evidence" value="ECO:0007669"/>
    <property type="project" value="UniProtKB-KW"/>
</dbReference>
<evidence type="ECO:0000256" key="7">
    <source>
        <dbReference type="ARBA" id="ARBA00023065"/>
    </source>
</evidence>
<dbReference type="EMBL" id="OCSU01000004">
    <property type="protein sequence ID" value="SOE91252.1"/>
    <property type="molecule type" value="Genomic_DNA"/>
</dbReference>
<dbReference type="GO" id="GO:0009279">
    <property type="term" value="C:cell outer membrane"/>
    <property type="evidence" value="ECO:0007669"/>
    <property type="project" value="UniProtKB-SubCell"/>
</dbReference>
<dbReference type="SUPFAM" id="SSF56935">
    <property type="entry name" value="Porins"/>
    <property type="match status" value="1"/>
</dbReference>
<keyword evidence="9" id="KW-0472">Membrane</keyword>
<comment type="caution">
    <text evidence="12">The sequence shown here is derived from an EMBL/GenBank/DDBJ whole genome shotgun (WGS) entry which is preliminary data.</text>
</comment>
<proteinExistence type="predicted"/>
<dbReference type="PANTHER" id="PTHR34501">
    <property type="entry name" value="PROTEIN YDDL-RELATED"/>
    <property type="match status" value="1"/>
</dbReference>
<keyword evidence="8" id="KW-0626">Porin</keyword>
<dbReference type="GO" id="GO:0046930">
    <property type="term" value="C:pore complex"/>
    <property type="evidence" value="ECO:0007669"/>
    <property type="project" value="UniProtKB-KW"/>
</dbReference>
<dbReference type="InterPro" id="IPR050298">
    <property type="entry name" value="Gram-neg_bact_OMP"/>
</dbReference>
<evidence type="ECO:0000256" key="4">
    <source>
        <dbReference type="ARBA" id="ARBA00022452"/>
    </source>
</evidence>
<keyword evidence="4" id="KW-1134">Transmembrane beta strand</keyword>
<evidence type="ECO:0000256" key="1">
    <source>
        <dbReference type="ARBA" id="ARBA00004571"/>
    </source>
</evidence>
<evidence type="ECO:0000256" key="10">
    <source>
        <dbReference type="ARBA" id="ARBA00023237"/>
    </source>
</evidence>
<evidence type="ECO:0000256" key="5">
    <source>
        <dbReference type="ARBA" id="ARBA00022692"/>
    </source>
</evidence>
<accession>A0A7Z7N7X2</accession>
<dbReference type="PANTHER" id="PTHR34501:SF9">
    <property type="entry name" value="MAJOR OUTER MEMBRANE PROTEIN P.IA"/>
    <property type="match status" value="1"/>
</dbReference>
<comment type="subcellular location">
    <subcellularLocation>
        <location evidence="1">Cell outer membrane</location>
        <topology evidence="1">Multi-pass membrane protein</topology>
    </subcellularLocation>
</comment>
<keyword evidence="10" id="KW-0998">Cell outer membrane</keyword>
<dbReference type="GO" id="GO:0015288">
    <property type="term" value="F:porin activity"/>
    <property type="evidence" value="ECO:0007669"/>
    <property type="project" value="UniProtKB-KW"/>
</dbReference>
<dbReference type="Gene3D" id="2.40.160.10">
    <property type="entry name" value="Porin"/>
    <property type="match status" value="1"/>
</dbReference>
<keyword evidence="13" id="KW-1185">Reference proteome</keyword>
<feature type="domain" description="Porin" evidence="11">
    <location>
        <begin position="5"/>
        <end position="317"/>
    </location>
</feature>
<organism evidence="12 13">
    <name type="scientific">Caballeronia arationis</name>
    <dbReference type="NCBI Taxonomy" id="1777142"/>
    <lineage>
        <taxon>Bacteria</taxon>
        <taxon>Pseudomonadati</taxon>
        <taxon>Pseudomonadota</taxon>
        <taxon>Betaproteobacteria</taxon>
        <taxon>Burkholderiales</taxon>
        <taxon>Burkholderiaceae</taxon>
        <taxon>Caballeronia</taxon>
    </lineage>
</organism>
<evidence type="ECO:0000313" key="12">
    <source>
        <dbReference type="EMBL" id="SOE91252.1"/>
    </source>
</evidence>
<evidence type="ECO:0000313" key="13">
    <source>
        <dbReference type="Proteomes" id="UP000219522"/>
    </source>
</evidence>
<protein>
    <submittedName>
        <fullName evidence="12">Outer membrane protein (Porin)</fullName>
    </submittedName>
</protein>
<sequence>MCAATELFSTSALAQSSVTLFGQVDQWVGAKKLSGAERAWGERGGGMQTSYWGLKGQEDLGNNLKAIFSIEGFFTANDGQAGSYKGDAFFSRNAYVGLLGDYGTVTAGRHTTPYFVSTVLFNPFVDSYNFSPIVLHTFLGLQGQGLVGDSGWNNSIQYQTPDFSGLNATAIYAFGNAAGQTGQNKWGGTVAYSRGPFAAMAAYQQVRFNFVPNDLSSVAPGFSSQQAAQVGATFDFGVAKLYAQYQYMNDSITPVGAHSNGGQIGVSVPLGTGKALASYAYTKMVGSIDATRNSWSVGYDYSLSKRTDVYAAYLNDRVTALSSGSTFGVGVRTYF</sequence>
<keyword evidence="7" id="KW-0406">Ion transport</keyword>
<keyword evidence="3" id="KW-0813">Transport</keyword>
<evidence type="ECO:0000256" key="9">
    <source>
        <dbReference type="ARBA" id="ARBA00023136"/>
    </source>
</evidence>
<gene>
    <name evidence="12" type="ORF">SAMN05446927_8154</name>
</gene>
<reference evidence="12 13" key="1">
    <citation type="submission" date="2017-09" db="EMBL/GenBank/DDBJ databases">
        <authorList>
            <person name="Varghese N."/>
            <person name="Submissions S."/>
        </authorList>
    </citation>
    <scope>NUCLEOTIDE SEQUENCE [LARGE SCALE GENOMIC DNA]</scope>
    <source>
        <strain evidence="12 13">OK806</strain>
    </source>
</reference>
<dbReference type="Pfam" id="PF13609">
    <property type="entry name" value="Porin_4"/>
    <property type="match status" value="1"/>
</dbReference>
<keyword evidence="5" id="KW-0812">Transmembrane</keyword>
<evidence type="ECO:0000256" key="6">
    <source>
        <dbReference type="ARBA" id="ARBA00022729"/>
    </source>
</evidence>
<dbReference type="AlphaFoldDB" id="A0A7Z7N7X2"/>
<evidence type="ECO:0000259" key="11">
    <source>
        <dbReference type="Pfam" id="PF13609"/>
    </source>
</evidence>
<evidence type="ECO:0000256" key="8">
    <source>
        <dbReference type="ARBA" id="ARBA00023114"/>
    </source>
</evidence>
<evidence type="ECO:0000256" key="3">
    <source>
        <dbReference type="ARBA" id="ARBA00022448"/>
    </source>
</evidence>
<dbReference type="Proteomes" id="UP000219522">
    <property type="component" value="Unassembled WGS sequence"/>
</dbReference>
<evidence type="ECO:0000256" key="2">
    <source>
        <dbReference type="ARBA" id="ARBA00011233"/>
    </source>
</evidence>
<comment type="subunit">
    <text evidence="2">Homotrimer.</text>
</comment>
<dbReference type="InterPro" id="IPR023614">
    <property type="entry name" value="Porin_dom_sf"/>
</dbReference>